<keyword evidence="3" id="KW-0472">Membrane</keyword>
<dbReference type="Pfam" id="PF05686">
    <property type="entry name" value="Glyco_transf_90"/>
    <property type="match status" value="1"/>
</dbReference>
<evidence type="ECO:0000256" key="1">
    <source>
        <dbReference type="ARBA" id="ARBA00010118"/>
    </source>
</evidence>
<comment type="similarity">
    <text evidence="1">Belongs to the glycosyltransferase 90 family.</text>
</comment>
<dbReference type="Proteomes" id="UP000689129">
    <property type="component" value="Unassembled WGS sequence"/>
</dbReference>
<keyword evidence="3" id="KW-0812">Transmembrane</keyword>
<dbReference type="PANTHER" id="PTHR12203">
    <property type="entry name" value="KDEL LYS-ASP-GLU-LEU CONTAINING - RELATED"/>
    <property type="match status" value="1"/>
</dbReference>
<dbReference type="GO" id="GO:0016740">
    <property type="term" value="F:transferase activity"/>
    <property type="evidence" value="ECO:0007669"/>
    <property type="project" value="UniProtKB-KW"/>
</dbReference>
<evidence type="ECO:0000259" key="4">
    <source>
        <dbReference type="SMART" id="SM00672"/>
    </source>
</evidence>
<keyword evidence="3" id="KW-1133">Transmembrane helix</keyword>
<sequence length="878" mass="97977">MSGGAIAAGRFKETNKTHLGKYNPDTTYPIAKPTWQAYIDSTFDSVRTPSFRGTCFAVSGIVVRVLLTWRVIRTVHCSSTSYENLLPFFTTVYAASLLKPIQLGKAVMERSDGWRVKLACAHYPIFALIWAHASRVTIRLTSSSAGAICPAGSLRWEPYTPLAQCVTVLVDAMLITQVAESRRDISNAWLRTARILLTSAGVLTFLAMFSFYHPRNIRWALMLDYVAVRDLLVDGSTACVTLLTGIYLLYLHPSTLALAMTAVAVYTHHLARTLASTPPINQSLMTVAVINTVLTPGIPLSLDPRAAAVTGLPASDVRLVRFLARSYVVLTGILFGAFLMCSPDVMLGGAISIQDLISAANVRSDHWVAQANSSTSLVEAVEEYRRRYQVPPPPNFDKWYEYATMQESVVIDDFGQISADLKPFWGRSPADLREQTRHMLSYTPWLSMAGIKIRNGTVDIMPGVPGSHAWMMSAMRDMIEPFAQHLPDLDFAMNLNDEPRVAVPYEVINRLQAYSQFARSELAEREELRSFDASQTPTWPEVELRDNMDPSPYFTNELRNQIYYSFVAPACAPTSAARNWRWWSRRDACPACVAPHTSSIFESDSRVVVDWTNATDLCHQPDLAYLHGFLLSPAAVMPTEMAFPVFSQTKAEGFADILLPSPWNFNDKAAYADDKGVLWEQKENTMFWRGSASDGYAARGSWQTSLRARLVHAASHLPRSTSNKPGYGHELPRVDIGFVDEFQKCHQDDCRSEETAFWGACAEKPPLERVPFEQHWQYRHLMDLDGAGFSGRFLPFLRSRSLVYRTGLFRTWFGERVHAWRHYVPVDVRLHELWDLLRFFGTGGEHRHGGQGVGGSGVAQAGHASVHVPAVAGMGTVG</sequence>
<dbReference type="AlphaFoldDB" id="A0A8I3AKR5"/>
<gene>
    <name evidence="5" type="ORF">HYQ45_012090</name>
</gene>
<comment type="caution">
    <text evidence="5">The sequence shown here is derived from an EMBL/GenBank/DDBJ whole genome shotgun (WGS) entry which is preliminary data.</text>
</comment>
<organism evidence="5 6">
    <name type="scientific">Verticillium longisporum</name>
    <name type="common">Verticillium dahliae var. longisporum</name>
    <dbReference type="NCBI Taxonomy" id="100787"/>
    <lineage>
        <taxon>Eukaryota</taxon>
        <taxon>Fungi</taxon>
        <taxon>Dikarya</taxon>
        <taxon>Ascomycota</taxon>
        <taxon>Pezizomycotina</taxon>
        <taxon>Sordariomycetes</taxon>
        <taxon>Hypocreomycetidae</taxon>
        <taxon>Glomerellales</taxon>
        <taxon>Plectosphaerellaceae</taxon>
        <taxon>Verticillium</taxon>
    </lineage>
</organism>
<dbReference type="InterPro" id="IPR006598">
    <property type="entry name" value="CAP10"/>
</dbReference>
<evidence type="ECO:0000313" key="6">
    <source>
        <dbReference type="Proteomes" id="UP000689129"/>
    </source>
</evidence>
<evidence type="ECO:0000256" key="2">
    <source>
        <dbReference type="ARBA" id="ARBA00022679"/>
    </source>
</evidence>
<name>A0A8I3AKR5_VERLO</name>
<dbReference type="SMART" id="SM00672">
    <property type="entry name" value="CAP10"/>
    <property type="match status" value="1"/>
</dbReference>
<dbReference type="EMBL" id="JAEMWZ010000274">
    <property type="protein sequence ID" value="KAG7128189.1"/>
    <property type="molecule type" value="Genomic_DNA"/>
</dbReference>
<feature type="transmembrane region" description="Helical" evidence="3">
    <location>
        <begin position="232"/>
        <end position="251"/>
    </location>
</feature>
<evidence type="ECO:0000313" key="5">
    <source>
        <dbReference type="EMBL" id="KAG7128189.1"/>
    </source>
</evidence>
<dbReference type="InterPro" id="IPR051091">
    <property type="entry name" value="O-Glucosyltr/Glycosyltrsf_90"/>
</dbReference>
<evidence type="ECO:0000256" key="3">
    <source>
        <dbReference type="SAM" id="Phobius"/>
    </source>
</evidence>
<feature type="transmembrane region" description="Helical" evidence="3">
    <location>
        <begin position="192"/>
        <end position="212"/>
    </location>
</feature>
<reference evidence="5" key="1">
    <citation type="journal article" date="2021" name="Mol. Plant Pathol.">
        <title>A 20-kb lineage-specific genomic region tames virulence in pathogenic amphidiploid Verticillium longisporum.</title>
        <authorList>
            <person name="Harting R."/>
            <person name="Starke J."/>
            <person name="Kusch H."/>
            <person name="Poggeler S."/>
            <person name="Maurus I."/>
            <person name="Schluter R."/>
            <person name="Landesfeind M."/>
            <person name="Bulla I."/>
            <person name="Nowrousian M."/>
            <person name="de Jonge R."/>
            <person name="Stahlhut G."/>
            <person name="Hoff K.J."/>
            <person name="Asshauer K.P."/>
            <person name="Thurmer A."/>
            <person name="Stanke M."/>
            <person name="Daniel R."/>
            <person name="Morgenstern B."/>
            <person name="Thomma B.P.H.J."/>
            <person name="Kronstad J.W."/>
            <person name="Braus-Stromeyer S.A."/>
            <person name="Braus G.H."/>
        </authorList>
    </citation>
    <scope>NUCLEOTIDE SEQUENCE</scope>
    <source>
        <strain evidence="5">Vl32</strain>
    </source>
</reference>
<accession>A0A8I3AKR5</accession>
<feature type="transmembrane region" description="Helical" evidence="3">
    <location>
        <begin position="322"/>
        <end position="340"/>
    </location>
</feature>
<protein>
    <recommendedName>
        <fullName evidence="4">Glycosyl transferase CAP10 domain-containing protein</fullName>
    </recommendedName>
</protein>
<proteinExistence type="inferred from homology"/>
<dbReference type="OrthoDB" id="541052at2759"/>
<keyword evidence="2" id="KW-0808">Transferase</keyword>
<feature type="domain" description="Glycosyl transferase CAP10" evidence="4">
    <location>
        <begin position="619"/>
        <end position="868"/>
    </location>
</feature>
<dbReference type="PANTHER" id="PTHR12203:SF35">
    <property type="entry name" value="PROTEIN O-GLUCOSYLTRANSFERASE 1"/>
    <property type="match status" value="1"/>
</dbReference>